<dbReference type="Proteomes" id="UP000596742">
    <property type="component" value="Unassembled WGS sequence"/>
</dbReference>
<keyword evidence="3" id="KW-1185">Reference proteome</keyword>
<reference evidence="2" key="1">
    <citation type="submission" date="2018-11" db="EMBL/GenBank/DDBJ databases">
        <authorList>
            <person name="Alioto T."/>
            <person name="Alioto T."/>
        </authorList>
    </citation>
    <scope>NUCLEOTIDE SEQUENCE</scope>
</reference>
<evidence type="ECO:0000259" key="1">
    <source>
        <dbReference type="Pfam" id="PF18738"/>
    </source>
</evidence>
<dbReference type="SUPFAM" id="SSF50978">
    <property type="entry name" value="WD40 repeat-like"/>
    <property type="match status" value="1"/>
</dbReference>
<accession>A0A8B6G3F0</accession>
<sequence>MDKEDKRRFFVVISAFVEVVMPVLRNRIEIDFRSKRMGSFRDFLNSQQTLHTLFHLCFKRVGCCTDTSNCKRTNATVIFNSQWTKLFSINPSNCGRPCHCKYTANPIQLQDIDITLAATFLRNCCSLSPIEMNSIETLRDNKNRFLSHNTKGTLTEIEFKTTWSVINDNIKKIDMSKGDDMDKIEKRTLDETMCQQYHTQCMDLCQSLKEVVFEGVEQIEKKIDINQTQLDQKIDKKIEDMTQALESFIWNEETRRHSVRHANLQYKQEIDISTIFDLKKNLISDGLLTEDGLIVVALCEQSSILYFHIDYAWVQIIKVEYSPWDITAMDNTAIAITLPEAKRIDIYEITSNIKLRSIDLDHCCFKLTSIKSKLVVACEENNLLIVDLIRDEIFTIETLVSADDSLHSSDDRIFHLNYQSNSMTCYWDDGIKIYNIFLGAKPQGITSIFDERLLILMKDGTLRLSESDGNMYRNLVYEDDRLHNPRIISYNHKLRQLFIANRHGIFHVYKVQKIE</sequence>
<organism evidence="2 3">
    <name type="scientific">Mytilus galloprovincialis</name>
    <name type="common">Mediterranean mussel</name>
    <dbReference type="NCBI Taxonomy" id="29158"/>
    <lineage>
        <taxon>Eukaryota</taxon>
        <taxon>Metazoa</taxon>
        <taxon>Spiralia</taxon>
        <taxon>Lophotrochozoa</taxon>
        <taxon>Mollusca</taxon>
        <taxon>Bivalvia</taxon>
        <taxon>Autobranchia</taxon>
        <taxon>Pteriomorphia</taxon>
        <taxon>Mytilida</taxon>
        <taxon>Mytiloidea</taxon>
        <taxon>Mytilidae</taxon>
        <taxon>Mytilinae</taxon>
        <taxon>Mytilus</taxon>
    </lineage>
</organism>
<gene>
    <name evidence="2" type="ORF">MGAL_10B002253</name>
</gene>
<dbReference type="OrthoDB" id="6129107at2759"/>
<proteinExistence type="predicted"/>
<name>A0A8B6G3F0_MYTGA</name>
<dbReference type="InterPro" id="IPR036322">
    <property type="entry name" value="WD40_repeat_dom_sf"/>
</dbReference>
<feature type="domain" description="DZIP3-like HEPN" evidence="1">
    <location>
        <begin position="70"/>
        <end position="197"/>
    </location>
</feature>
<evidence type="ECO:0000313" key="3">
    <source>
        <dbReference type="Proteomes" id="UP000596742"/>
    </source>
</evidence>
<dbReference type="Pfam" id="PF18738">
    <property type="entry name" value="HEPN_DZIP3"/>
    <property type="match status" value="1"/>
</dbReference>
<evidence type="ECO:0000313" key="2">
    <source>
        <dbReference type="EMBL" id="VDI58091.1"/>
    </source>
</evidence>
<dbReference type="InterPro" id="IPR041249">
    <property type="entry name" value="HEPN_DZIP3"/>
</dbReference>
<protein>
    <recommendedName>
        <fullName evidence="1">DZIP3-like HEPN domain-containing protein</fullName>
    </recommendedName>
</protein>
<dbReference type="AlphaFoldDB" id="A0A8B6G3F0"/>
<comment type="caution">
    <text evidence="2">The sequence shown here is derived from an EMBL/GenBank/DDBJ whole genome shotgun (WGS) entry which is preliminary data.</text>
</comment>
<dbReference type="EMBL" id="UYJE01007807">
    <property type="protein sequence ID" value="VDI58091.1"/>
    <property type="molecule type" value="Genomic_DNA"/>
</dbReference>